<dbReference type="SUPFAM" id="SSF55874">
    <property type="entry name" value="ATPase domain of HSP90 chaperone/DNA topoisomerase II/histidine kinase"/>
    <property type="match status" value="1"/>
</dbReference>
<dbReference type="InterPro" id="IPR004358">
    <property type="entry name" value="Sig_transdc_His_kin-like_C"/>
</dbReference>
<dbReference type="Pfam" id="PF00072">
    <property type="entry name" value="Response_reg"/>
    <property type="match status" value="1"/>
</dbReference>
<dbReference type="InterPro" id="IPR005467">
    <property type="entry name" value="His_kinase_dom"/>
</dbReference>
<dbReference type="Pfam" id="PF02518">
    <property type="entry name" value="HATPase_c"/>
    <property type="match status" value="1"/>
</dbReference>
<dbReference type="SUPFAM" id="SSF52172">
    <property type="entry name" value="CheY-like"/>
    <property type="match status" value="1"/>
</dbReference>
<dbReference type="Gene3D" id="1.10.287.130">
    <property type="match status" value="1"/>
</dbReference>
<dbReference type="GO" id="GO:0005524">
    <property type="term" value="F:ATP binding"/>
    <property type="evidence" value="ECO:0007669"/>
    <property type="project" value="UniProtKB-KW"/>
</dbReference>
<dbReference type="FunFam" id="3.30.565.10:FF:000023">
    <property type="entry name" value="PAS domain-containing sensor histidine kinase"/>
    <property type="match status" value="1"/>
</dbReference>
<dbReference type="InterPro" id="IPR001789">
    <property type="entry name" value="Sig_transdc_resp-reg_receiver"/>
</dbReference>
<evidence type="ECO:0000313" key="17">
    <source>
        <dbReference type="EMBL" id="KPJ49251.1"/>
    </source>
</evidence>
<dbReference type="PRINTS" id="PR00344">
    <property type="entry name" value="BCTRLSENSOR"/>
</dbReference>
<accession>A0A0S7WGK2</accession>
<evidence type="ECO:0000256" key="14">
    <source>
        <dbReference type="PROSITE-ProRule" id="PRU00169"/>
    </source>
</evidence>
<keyword evidence="9" id="KW-0067">ATP-binding</keyword>
<feature type="domain" description="Histidine kinase" evidence="15">
    <location>
        <begin position="146"/>
        <end position="365"/>
    </location>
</feature>
<proteinExistence type="predicted"/>
<evidence type="ECO:0000256" key="10">
    <source>
        <dbReference type="ARBA" id="ARBA00023012"/>
    </source>
</evidence>
<dbReference type="PATRIC" id="fig|1703771.3.peg.458"/>
<dbReference type="EC" id="2.7.13.3" evidence="3"/>
<evidence type="ECO:0000256" key="5">
    <source>
        <dbReference type="ARBA" id="ARBA00022553"/>
    </source>
</evidence>
<evidence type="ECO:0000256" key="3">
    <source>
        <dbReference type="ARBA" id="ARBA00012438"/>
    </source>
</evidence>
<sequence length="369" mass="41264">MPGQRTILVIDDEEVIRESCRKVLSKEGYAVDAANDGPSGLRIVRDVRPDLALVDLKMPGMDGMEVLEKIKEIDESIVTVVITGYATIEAAVEAIKRGAYDFLPKPFTPDELRLIVKRGLEVRRLALESVALREEKEKMRRNFVTMVSHELKAPLAAVQQYFEVLLGGMAGEMSVEQKNIVQRVSERISGLLKLINDWLDMSRIEAGTLARKFESLEIVPILRRSMESVQPLAKKKNIRLSTAFGNALPEIQGDKETLEEVFTNLLMNGIQYNRENGTIEIEAGEENGYLVVRFTDTGIGISDEHRPLIFDEFFRVKTKDTEGISGTGLGLAIVKRIVEAHSGHVEVISELGKGSTFSVYLPRVRSDHR</sequence>
<reference evidence="17 18" key="1">
    <citation type="journal article" date="2015" name="Microbiome">
        <title>Genomic resolution of linkages in carbon, nitrogen, and sulfur cycling among widespread estuary sediment bacteria.</title>
        <authorList>
            <person name="Baker B.J."/>
            <person name="Lazar C.S."/>
            <person name="Teske A.P."/>
            <person name="Dick G.J."/>
        </authorList>
    </citation>
    <scope>NUCLEOTIDE SEQUENCE [LARGE SCALE GENOMIC DNA]</scope>
    <source>
        <strain evidence="17">DG_26</strain>
    </source>
</reference>
<evidence type="ECO:0000313" key="18">
    <source>
        <dbReference type="Proteomes" id="UP000051124"/>
    </source>
</evidence>
<keyword evidence="10" id="KW-0902">Two-component regulatory system</keyword>
<dbReference type="SMART" id="SM00388">
    <property type="entry name" value="HisKA"/>
    <property type="match status" value="1"/>
</dbReference>
<dbReference type="SMART" id="SM00387">
    <property type="entry name" value="HATPase_c"/>
    <property type="match status" value="1"/>
</dbReference>
<evidence type="ECO:0000256" key="8">
    <source>
        <dbReference type="ARBA" id="ARBA00022777"/>
    </source>
</evidence>
<keyword evidence="6" id="KW-0808">Transferase</keyword>
<dbReference type="AlphaFoldDB" id="A0A0S7WGK2"/>
<keyword evidence="7" id="KW-0547">Nucleotide-binding</keyword>
<keyword evidence="4" id="KW-1003">Cell membrane</keyword>
<feature type="modified residue" description="4-aspartylphosphate" evidence="14">
    <location>
        <position position="55"/>
    </location>
</feature>
<dbReference type="InterPro" id="IPR011006">
    <property type="entry name" value="CheY-like_superfamily"/>
</dbReference>
<keyword evidence="8" id="KW-0418">Kinase</keyword>
<evidence type="ECO:0000256" key="7">
    <source>
        <dbReference type="ARBA" id="ARBA00022741"/>
    </source>
</evidence>
<evidence type="ECO:0000256" key="4">
    <source>
        <dbReference type="ARBA" id="ARBA00022475"/>
    </source>
</evidence>
<gene>
    <name evidence="17" type="ORF">AMJ40_05945</name>
</gene>
<evidence type="ECO:0000256" key="2">
    <source>
        <dbReference type="ARBA" id="ARBA00004236"/>
    </source>
</evidence>
<comment type="caution">
    <text evidence="17">The sequence shown here is derived from an EMBL/GenBank/DDBJ whole genome shotgun (WGS) entry which is preliminary data.</text>
</comment>
<evidence type="ECO:0000259" key="15">
    <source>
        <dbReference type="PROSITE" id="PS50109"/>
    </source>
</evidence>
<keyword evidence="11" id="KW-0805">Transcription regulation</keyword>
<feature type="domain" description="Response regulatory" evidence="16">
    <location>
        <begin position="6"/>
        <end position="120"/>
    </location>
</feature>
<evidence type="ECO:0000256" key="6">
    <source>
        <dbReference type="ARBA" id="ARBA00022679"/>
    </source>
</evidence>
<comment type="catalytic activity">
    <reaction evidence="1">
        <text>ATP + protein L-histidine = ADP + protein N-phospho-L-histidine.</text>
        <dbReference type="EC" id="2.7.13.3"/>
    </reaction>
</comment>
<keyword evidence="5 14" id="KW-0597">Phosphoprotein</keyword>
<dbReference type="Gene3D" id="3.40.50.2300">
    <property type="match status" value="1"/>
</dbReference>
<evidence type="ECO:0000259" key="16">
    <source>
        <dbReference type="PROSITE" id="PS50110"/>
    </source>
</evidence>
<keyword evidence="13" id="KW-0804">Transcription</keyword>
<dbReference type="EMBL" id="LIZT01000067">
    <property type="protein sequence ID" value="KPJ49251.1"/>
    <property type="molecule type" value="Genomic_DNA"/>
</dbReference>
<protein>
    <recommendedName>
        <fullName evidence="3">histidine kinase</fullName>
        <ecNumber evidence="3">2.7.13.3</ecNumber>
    </recommendedName>
</protein>
<dbReference type="GO" id="GO:0005886">
    <property type="term" value="C:plasma membrane"/>
    <property type="evidence" value="ECO:0007669"/>
    <property type="project" value="UniProtKB-SubCell"/>
</dbReference>
<evidence type="ECO:0000256" key="1">
    <source>
        <dbReference type="ARBA" id="ARBA00000085"/>
    </source>
</evidence>
<dbReference type="PROSITE" id="PS50109">
    <property type="entry name" value="HIS_KIN"/>
    <property type="match status" value="1"/>
</dbReference>
<evidence type="ECO:0000256" key="12">
    <source>
        <dbReference type="ARBA" id="ARBA00023136"/>
    </source>
</evidence>
<dbReference type="PANTHER" id="PTHR43547">
    <property type="entry name" value="TWO-COMPONENT HISTIDINE KINASE"/>
    <property type="match status" value="1"/>
</dbReference>
<dbReference type="Gene3D" id="3.30.565.10">
    <property type="entry name" value="Histidine kinase-like ATPase, C-terminal domain"/>
    <property type="match status" value="1"/>
</dbReference>
<dbReference type="GO" id="GO:0000155">
    <property type="term" value="F:phosphorelay sensor kinase activity"/>
    <property type="evidence" value="ECO:0007669"/>
    <property type="project" value="InterPro"/>
</dbReference>
<name>A0A0S7WGK2_UNCT6</name>
<evidence type="ECO:0000256" key="9">
    <source>
        <dbReference type="ARBA" id="ARBA00022840"/>
    </source>
</evidence>
<dbReference type="FunFam" id="3.40.50.2300:FF:000018">
    <property type="entry name" value="DNA-binding transcriptional regulator NtrC"/>
    <property type="match status" value="1"/>
</dbReference>
<evidence type="ECO:0000256" key="11">
    <source>
        <dbReference type="ARBA" id="ARBA00023015"/>
    </source>
</evidence>
<comment type="subcellular location">
    <subcellularLocation>
        <location evidence="2">Cell membrane</location>
    </subcellularLocation>
</comment>
<organism evidence="17 18">
    <name type="scientific">candidate division TA06 bacterium DG_26</name>
    <dbReference type="NCBI Taxonomy" id="1703771"/>
    <lineage>
        <taxon>Bacteria</taxon>
        <taxon>Bacteria division TA06</taxon>
    </lineage>
</organism>
<dbReference type="PROSITE" id="PS50110">
    <property type="entry name" value="RESPONSE_REGULATORY"/>
    <property type="match status" value="1"/>
</dbReference>
<dbReference type="InterPro" id="IPR003661">
    <property type="entry name" value="HisK_dim/P_dom"/>
</dbReference>
<dbReference type="InterPro" id="IPR036097">
    <property type="entry name" value="HisK_dim/P_sf"/>
</dbReference>
<dbReference type="Proteomes" id="UP000051124">
    <property type="component" value="Unassembled WGS sequence"/>
</dbReference>
<dbReference type="InterPro" id="IPR003594">
    <property type="entry name" value="HATPase_dom"/>
</dbReference>
<evidence type="ECO:0000256" key="13">
    <source>
        <dbReference type="ARBA" id="ARBA00023163"/>
    </source>
</evidence>
<dbReference type="InterPro" id="IPR036890">
    <property type="entry name" value="HATPase_C_sf"/>
</dbReference>
<dbReference type="PANTHER" id="PTHR43547:SF2">
    <property type="entry name" value="HYBRID SIGNAL TRANSDUCTION HISTIDINE KINASE C"/>
    <property type="match status" value="1"/>
</dbReference>
<keyword evidence="12" id="KW-0472">Membrane</keyword>
<dbReference type="CDD" id="cd00082">
    <property type="entry name" value="HisKA"/>
    <property type="match status" value="1"/>
</dbReference>
<dbReference type="SMART" id="SM00448">
    <property type="entry name" value="REC"/>
    <property type="match status" value="1"/>
</dbReference>
<dbReference type="Pfam" id="PF00512">
    <property type="entry name" value="HisKA"/>
    <property type="match status" value="1"/>
</dbReference>
<dbReference type="SUPFAM" id="SSF47384">
    <property type="entry name" value="Homodimeric domain of signal transducing histidine kinase"/>
    <property type="match status" value="1"/>
</dbReference>